<dbReference type="Proteomes" id="UP000435304">
    <property type="component" value="Unassembled WGS sequence"/>
</dbReference>
<dbReference type="Pfam" id="PF13450">
    <property type="entry name" value="NAD_binding_8"/>
    <property type="match status" value="1"/>
</dbReference>
<protein>
    <recommendedName>
        <fullName evidence="3">Pyridine nucleotide-disulfide oxidoreductase domain-containing protein 2</fullName>
    </recommendedName>
</protein>
<evidence type="ECO:0000313" key="5">
    <source>
        <dbReference type="EMBL" id="MVA76881.1"/>
    </source>
</evidence>
<feature type="domain" description="Amine oxidase" evidence="4">
    <location>
        <begin position="178"/>
        <end position="331"/>
    </location>
</feature>
<evidence type="ECO:0000313" key="6">
    <source>
        <dbReference type="Proteomes" id="UP000435304"/>
    </source>
</evidence>
<dbReference type="Pfam" id="PF01593">
    <property type="entry name" value="Amino_oxidase"/>
    <property type="match status" value="1"/>
</dbReference>
<accession>A0A6A9UVY9</accession>
<dbReference type="PANTHER" id="PTHR10668:SF105">
    <property type="entry name" value="DEHYDROGENASE-RELATED"/>
    <property type="match status" value="1"/>
</dbReference>
<sequence length="548" mass="57748">MSQTVDAVVVGAGPNGLVAANALTDAGWSVLVLEQQPEPGGAVRSDEAVRPGWVHDTFSSYYPLAAASAVITGLRLEEHGLRWRRAPAVLGHPRPDGSWAVLHPDREVTAAGMDAQHPGDGDRWLELCRQWDAVGDELVQALTTPFPPLRHGLGVLARLPRAGGLPFVRTLLTPAVDLAGGFGGEGPGLLLAGNAAHADIPLDAAGSGLMGLLLVMLGQTVGFPVPEGGAGQLTRALVRRLEAGGGELRCSTRVSRVEVRRGRAVAVRTEHGERIAVTRAVLADVVAPALYGDLLAPEDVPARTARAMRQFQLDHATIKVDWALDGPVPWRSAPPYAPGTVHVADSLSEMRRSLGQLADGTVPADPFLLVGQTTTADPTRSPAGTEALWAYTHVPQPSARTADAGADRGEPRVHGRWDRDDCERFADRMQARLERLAPGFGDRVLDRRVLGPRELEARDANLRGGAINGGTAQLHQQLVFRPVPGWGRASTPVQGLFLASASAHPGGGVHGAPGMNAARGALAAARTGRLPRLPVAAPSPRQVHRPDS</sequence>
<dbReference type="PRINTS" id="PR00419">
    <property type="entry name" value="ADXRDTASE"/>
</dbReference>
<reference evidence="5 6" key="1">
    <citation type="submission" date="2019-12" db="EMBL/GenBank/DDBJ databases">
        <title>Auraticoccus cholistani sp. nov., an actinomycete isolated from soil of Cholistan desert.</title>
        <authorList>
            <person name="Cheema M.T."/>
        </authorList>
    </citation>
    <scope>NUCLEOTIDE SEQUENCE [LARGE SCALE GENOMIC DNA]</scope>
    <source>
        <strain evidence="5 6">F435</strain>
    </source>
</reference>
<dbReference type="PANTHER" id="PTHR10668">
    <property type="entry name" value="PHYTOENE DEHYDROGENASE"/>
    <property type="match status" value="1"/>
</dbReference>
<dbReference type="AlphaFoldDB" id="A0A6A9UVY9"/>
<organism evidence="5 6">
    <name type="scientific">Auraticoccus cholistanensis</name>
    <dbReference type="NCBI Taxonomy" id="2656650"/>
    <lineage>
        <taxon>Bacteria</taxon>
        <taxon>Bacillati</taxon>
        <taxon>Actinomycetota</taxon>
        <taxon>Actinomycetes</taxon>
        <taxon>Propionibacteriales</taxon>
        <taxon>Propionibacteriaceae</taxon>
        <taxon>Auraticoccus</taxon>
    </lineage>
</organism>
<proteinExistence type="predicted"/>
<dbReference type="EMBL" id="WPCU01000008">
    <property type="protein sequence ID" value="MVA76881.1"/>
    <property type="molecule type" value="Genomic_DNA"/>
</dbReference>
<evidence type="ECO:0000256" key="2">
    <source>
        <dbReference type="ARBA" id="ARBA00038825"/>
    </source>
</evidence>
<evidence type="ECO:0000256" key="3">
    <source>
        <dbReference type="ARBA" id="ARBA00040298"/>
    </source>
</evidence>
<comment type="subunit">
    <text evidence="2">Interacts with COX5B; this interaction may contribute to localize PYROXD2 to the inner face of the inner mitochondrial membrane.</text>
</comment>
<keyword evidence="6" id="KW-1185">Reference proteome</keyword>
<name>A0A6A9UVY9_9ACTN</name>
<dbReference type="SUPFAM" id="SSF51905">
    <property type="entry name" value="FAD/NAD(P)-binding domain"/>
    <property type="match status" value="1"/>
</dbReference>
<dbReference type="InterPro" id="IPR036188">
    <property type="entry name" value="FAD/NAD-bd_sf"/>
</dbReference>
<gene>
    <name evidence="5" type="ORF">GC722_12725</name>
</gene>
<evidence type="ECO:0000256" key="1">
    <source>
        <dbReference type="ARBA" id="ARBA00037217"/>
    </source>
</evidence>
<comment type="caution">
    <text evidence="5">The sequence shown here is derived from an EMBL/GenBank/DDBJ whole genome shotgun (WGS) entry which is preliminary data.</text>
</comment>
<dbReference type="Gene3D" id="3.50.50.60">
    <property type="entry name" value="FAD/NAD(P)-binding domain"/>
    <property type="match status" value="2"/>
</dbReference>
<dbReference type="RefSeq" id="WP_331714777.1">
    <property type="nucleotide sequence ID" value="NZ_WPCU01000008.1"/>
</dbReference>
<comment type="function">
    <text evidence="1">Probable oxidoreductase that may play a role as regulator of mitochondrial function.</text>
</comment>
<dbReference type="GO" id="GO:0016491">
    <property type="term" value="F:oxidoreductase activity"/>
    <property type="evidence" value="ECO:0007669"/>
    <property type="project" value="InterPro"/>
</dbReference>
<dbReference type="InterPro" id="IPR002937">
    <property type="entry name" value="Amino_oxidase"/>
</dbReference>
<evidence type="ECO:0000259" key="4">
    <source>
        <dbReference type="Pfam" id="PF01593"/>
    </source>
</evidence>